<dbReference type="OrthoDB" id="10044727at2759"/>
<dbReference type="AlphaFoldDB" id="A0A397ITZ0"/>
<evidence type="ECO:0000313" key="2">
    <source>
        <dbReference type="Proteomes" id="UP000266861"/>
    </source>
</evidence>
<keyword evidence="2" id="KW-1185">Reference proteome</keyword>
<gene>
    <name evidence="1" type="ORF">Glove_145g10</name>
</gene>
<name>A0A397ITZ0_9GLOM</name>
<dbReference type="EMBL" id="PQFF01000136">
    <property type="protein sequence ID" value="RHZ79459.1"/>
    <property type="molecule type" value="Genomic_DNA"/>
</dbReference>
<proteinExistence type="predicted"/>
<comment type="caution">
    <text evidence="1">The sequence shown here is derived from an EMBL/GenBank/DDBJ whole genome shotgun (WGS) entry which is preliminary data.</text>
</comment>
<reference evidence="1 2" key="1">
    <citation type="submission" date="2018-08" db="EMBL/GenBank/DDBJ databases">
        <title>Genome and evolution of the arbuscular mycorrhizal fungus Diversispora epigaea (formerly Glomus versiforme) and its bacterial endosymbionts.</title>
        <authorList>
            <person name="Sun X."/>
            <person name="Fei Z."/>
            <person name="Harrison M."/>
        </authorList>
    </citation>
    <scope>NUCLEOTIDE SEQUENCE [LARGE SCALE GENOMIC DNA]</scope>
    <source>
        <strain evidence="1 2">IT104</strain>
    </source>
</reference>
<accession>A0A397ITZ0</accession>
<dbReference type="Proteomes" id="UP000266861">
    <property type="component" value="Unassembled WGS sequence"/>
</dbReference>
<sequence length="120" mass="13315">MSGAFEIILPPLSPVLMAIRFPPLLFRHQSQKIIPATQIQNSNAKIPNAEIPNTKSQIIISIFCRNPKSQIPNTSNLCILTSQIPNYLGFGQHVYLGFKKNSHKETAKAICSEEALERSA</sequence>
<evidence type="ECO:0000313" key="1">
    <source>
        <dbReference type="EMBL" id="RHZ79459.1"/>
    </source>
</evidence>
<protein>
    <submittedName>
        <fullName evidence="1">Uncharacterized protein</fullName>
    </submittedName>
</protein>
<organism evidence="1 2">
    <name type="scientific">Diversispora epigaea</name>
    <dbReference type="NCBI Taxonomy" id="1348612"/>
    <lineage>
        <taxon>Eukaryota</taxon>
        <taxon>Fungi</taxon>
        <taxon>Fungi incertae sedis</taxon>
        <taxon>Mucoromycota</taxon>
        <taxon>Glomeromycotina</taxon>
        <taxon>Glomeromycetes</taxon>
        <taxon>Diversisporales</taxon>
        <taxon>Diversisporaceae</taxon>
        <taxon>Diversispora</taxon>
    </lineage>
</organism>